<dbReference type="EMBL" id="BNAG01000003">
    <property type="protein sequence ID" value="GHE66506.1"/>
    <property type="molecule type" value="Genomic_DNA"/>
</dbReference>
<name>A0ABQ3I9E7_9BACT</name>
<organism evidence="1 2">
    <name type="scientific">Roseivirga thermotolerans</name>
    <dbReference type="NCBI Taxonomy" id="1758176"/>
    <lineage>
        <taxon>Bacteria</taxon>
        <taxon>Pseudomonadati</taxon>
        <taxon>Bacteroidota</taxon>
        <taxon>Cytophagia</taxon>
        <taxon>Cytophagales</taxon>
        <taxon>Roseivirgaceae</taxon>
        <taxon>Roseivirga</taxon>
    </lineage>
</organism>
<accession>A0ABQ3I9E7</accession>
<dbReference type="Pfam" id="PF19777">
    <property type="entry name" value="DUF6263"/>
    <property type="match status" value="1"/>
</dbReference>
<dbReference type="RefSeq" id="WP_189630336.1">
    <property type="nucleotide sequence ID" value="NZ_BNAG01000003.1"/>
</dbReference>
<protein>
    <recommendedName>
        <fullName evidence="3">Lipocalin-like domain-containing protein</fullName>
    </recommendedName>
</protein>
<evidence type="ECO:0008006" key="3">
    <source>
        <dbReference type="Google" id="ProtNLM"/>
    </source>
</evidence>
<sequence length="285" mass="31788">MKTILTWALLACIFTQLPAQNISKYTLKKGDKFSIEMSLNQDITQQVMGQSTEMEQVQQTKDFFEVLAVENGEYRIKTTALKRSFAINADMMQMEMSSENEGEQNLPFRLMVDKSYEFTMTAQGKVTAVYGLEELVNGLKSDLQGTIYGSEVGQIISVYDKETILSSLNQQFNIYPEGNSQTWQKTNKLVVNNAPIETATTYSYENANTILANAKVNLDGNIEQMGMVMKTKLSGTQENKYVISTSNGLPETVTIKQSVTGDVEAQGMVIPMTVVTNSTFKVTMQ</sequence>
<evidence type="ECO:0000313" key="1">
    <source>
        <dbReference type="EMBL" id="GHE66506.1"/>
    </source>
</evidence>
<proteinExistence type="predicted"/>
<dbReference type="Proteomes" id="UP000658258">
    <property type="component" value="Unassembled WGS sequence"/>
</dbReference>
<dbReference type="InterPro" id="IPR046230">
    <property type="entry name" value="DUF6263"/>
</dbReference>
<gene>
    <name evidence="1" type="ORF">GCM10011340_22290</name>
</gene>
<comment type="caution">
    <text evidence="1">The sequence shown here is derived from an EMBL/GenBank/DDBJ whole genome shotgun (WGS) entry which is preliminary data.</text>
</comment>
<keyword evidence="2" id="KW-1185">Reference proteome</keyword>
<evidence type="ECO:0000313" key="2">
    <source>
        <dbReference type="Proteomes" id="UP000658258"/>
    </source>
</evidence>
<reference evidence="2" key="1">
    <citation type="journal article" date="2019" name="Int. J. Syst. Evol. Microbiol.">
        <title>The Global Catalogue of Microorganisms (GCM) 10K type strain sequencing project: providing services to taxonomists for standard genome sequencing and annotation.</title>
        <authorList>
            <consortium name="The Broad Institute Genomics Platform"/>
            <consortium name="The Broad Institute Genome Sequencing Center for Infectious Disease"/>
            <person name="Wu L."/>
            <person name="Ma J."/>
        </authorList>
    </citation>
    <scope>NUCLEOTIDE SEQUENCE [LARGE SCALE GENOMIC DNA]</scope>
    <source>
        <strain evidence="2">CGMCC 1.15111</strain>
    </source>
</reference>